<dbReference type="InterPro" id="IPR013767">
    <property type="entry name" value="PAS_fold"/>
</dbReference>
<protein>
    <recommendedName>
        <fullName evidence="3">histidine kinase</fullName>
        <ecNumber evidence="3">2.7.13.3</ecNumber>
    </recommendedName>
</protein>
<organism evidence="17 18">
    <name type="scientific">Candidatus Desulfaltia bathyphila</name>
    <dbReference type="NCBI Taxonomy" id="2841697"/>
    <lineage>
        <taxon>Bacteria</taxon>
        <taxon>Pseudomonadati</taxon>
        <taxon>Thermodesulfobacteriota</taxon>
        <taxon>Desulfobacteria</taxon>
        <taxon>Desulfobacterales</taxon>
        <taxon>Desulfobacterales incertae sedis</taxon>
        <taxon>Candidatus Desulfaltia</taxon>
    </lineage>
</organism>
<evidence type="ECO:0000313" key="18">
    <source>
        <dbReference type="Proteomes" id="UP000603545"/>
    </source>
</evidence>
<evidence type="ECO:0000256" key="10">
    <source>
        <dbReference type="ARBA" id="ARBA00022989"/>
    </source>
</evidence>
<feature type="domain" description="Histidine kinase" evidence="14">
    <location>
        <begin position="307"/>
        <end position="543"/>
    </location>
</feature>
<dbReference type="CDD" id="cd00075">
    <property type="entry name" value="HATPase"/>
    <property type="match status" value="1"/>
</dbReference>
<dbReference type="InterPro" id="IPR050351">
    <property type="entry name" value="BphY/WalK/GraS-like"/>
</dbReference>
<dbReference type="CDD" id="cd00130">
    <property type="entry name" value="PAS"/>
    <property type="match status" value="2"/>
</dbReference>
<dbReference type="SMART" id="SM00091">
    <property type="entry name" value="PAS"/>
    <property type="match status" value="2"/>
</dbReference>
<feature type="domain" description="PAS" evidence="15">
    <location>
        <begin position="179"/>
        <end position="224"/>
    </location>
</feature>
<dbReference type="Pfam" id="PF02518">
    <property type="entry name" value="HATPase_c"/>
    <property type="match status" value="1"/>
</dbReference>
<dbReference type="InterPro" id="IPR005467">
    <property type="entry name" value="His_kinase_dom"/>
</dbReference>
<evidence type="ECO:0000256" key="2">
    <source>
        <dbReference type="ARBA" id="ARBA00004141"/>
    </source>
</evidence>
<dbReference type="InterPro" id="IPR035965">
    <property type="entry name" value="PAS-like_dom_sf"/>
</dbReference>
<keyword evidence="9" id="KW-0067">ATP-binding</keyword>
<dbReference type="Gene3D" id="1.10.287.130">
    <property type="match status" value="1"/>
</dbReference>
<evidence type="ECO:0000256" key="3">
    <source>
        <dbReference type="ARBA" id="ARBA00012438"/>
    </source>
</evidence>
<sequence>MGKKQTYKELEKRIKELETKALESKQSEEALKELQRYTHGLIEINLDALVTISAEGKITDINHATELITGISREEIIGTDFSNYFTEAETANRGYQQVFRDGYVRDYPLEIKHRDGRIIPVFYNASVYKNAQGRVTGVFAAARDMTEIKRAEEQIKEYSQKLEEMVKEKTRALYDSEKSRDKIDGILKSIADGLIVTDIYNRIVLMNRAAEDMLDVHFSEVIDRPIDVAIKDETLRNLFKTSLEEREPGYQFDFELPGENSKDPRIIRARTSEIKDTAGNQTGIITIIHDVTLERKVDRMKTEFISAAAHQLRTPLTSLQGFSEILMTRDNIKKEQQKEFISHINKQSVNLANIINDLLDISRIESGMEFTLHKVSCDINEIIRKTVKYFQVAEPERQFDIILPKEPLELVADKDKIGQVLENILGNAVKYSPEGGSICLTAKRIADFGLQNSELEGHEKEFALRTPQSAIEISVADQGIGMSSDQVEKIFDKFYRVDVSNRAVPGTGLGMSIVKNYVEAHGGKVWVESELGKGTVVKFVLQI</sequence>
<evidence type="ECO:0000313" key="17">
    <source>
        <dbReference type="EMBL" id="MBC8198488.1"/>
    </source>
</evidence>
<evidence type="ECO:0000256" key="9">
    <source>
        <dbReference type="ARBA" id="ARBA00022840"/>
    </source>
</evidence>
<name>A0A8J6N3N4_9BACT</name>
<evidence type="ECO:0000259" key="14">
    <source>
        <dbReference type="PROSITE" id="PS50109"/>
    </source>
</evidence>
<evidence type="ECO:0000259" key="16">
    <source>
        <dbReference type="PROSITE" id="PS50113"/>
    </source>
</evidence>
<dbReference type="Pfam" id="PF00989">
    <property type="entry name" value="PAS"/>
    <property type="match status" value="1"/>
</dbReference>
<dbReference type="SUPFAM" id="SSF55874">
    <property type="entry name" value="ATPase domain of HSP90 chaperone/DNA topoisomerase II/histidine kinase"/>
    <property type="match status" value="1"/>
</dbReference>
<feature type="coiled-coil region" evidence="13">
    <location>
        <begin position="141"/>
        <end position="168"/>
    </location>
</feature>
<dbReference type="Pfam" id="PF00512">
    <property type="entry name" value="HisKA"/>
    <property type="match status" value="1"/>
</dbReference>
<dbReference type="PROSITE" id="PS50109">
    <property type="entry name" value="HIS_KIN"/>
    <property type="match status" value="1"/>
</dbReference>
<comment type="caution">
    <text evidence="17">The sequence shown here is derived from an EMBL/GenBank/DDBJ whole genome shotgun (WGS) entry which is preliminary data.</text>
</comment>
<keyword evidence="7" id="KW-0547">Nucleotide-binding</keyword>
<dbReference type="SMART" id="SM00388">
    <property type="entry name" value="HisKA"/>
    <property type="match status" value="1"/>
</dbReference>
<dbReference type="PROSITE" id="PS50112">
    <property type="entry name" value="PAS"/>
    <property type="match status" value="2"/>
</dbReference>
<keyword evidence="8" id="KW-0418">Kinase</keyword>
<dbReference type="InterPro" id="IPR004358">
    <property type="entry name" value="Sig_transdc_His_kin-like_C"/>
</dbReference>
<dbReference type="Proteomes" id="UP000603545">
    <property type="component" value="Unassembled WGS sequence"/>
</dbReference>
<dbReference type="CDD" id="cd00082">
    <property type="entry name" value="HisKA"/>
    <property type="match status" value="1"/>
</dbReference>
<feature type="domain" description="PAC" evidence="16">
    <location>
        <begin position="105"/>
        <end position="157"/>
    </location>
</feature>
<keyword evidence="6" id="KW-0812">Transmembrane</keyword>
<keyword evidence="12" id="KW-0472">Membrane</keyword>
<dbReference type="Gene3D" id="3.30.450.20">
    <property type="entry name" value="PAS domain"/>
    <property type="match status" value="2"/>
</dbReference>
<dbReference type="SMART" id="SM00387">
    <property type="entry name" value="HATPase_c"/>
    <property type="match status" value="1"/>
</dbReference>
<evidence type="ECO:0000256" key="1">
    <source>
        <dbReference type="ARBA" id="ARBA00000085"/>
    </source>
</evidence>
<dbReference type="PRINTS" id="PR00344">
    <property type="entry name" value="BCTRLSENSOR"/>
</dbReference>
<comment type="catalytic activity">
    <reaction evidence="1">
        <text>ATP + protein L-histidine = ADP + protein N-phospho-L-histidine.</text>
        <dbReference type="EC" id="2.7.13.3"/>
    </reaction>
</comment>
<evidence type="ECO:0000256" key="8">
    <source>
        <dbReference type="ARBA" id="ARBA00022777"/>
    </source>
</evidence>
<keyword evidence="13" id="KW-0175">Coiled coil</keyword>
<reference evidence="17 18" key="1">
    <citation type="submission" date="2020-08" db="EMBL/GenBank/DDBJ databases">
        <title>Bridging the membrane lipid divide: bacteria of the FCB group superphylum have the potential to synthesize archaeal ether lipids.</title>
        <authorList>
            <person name="Villanueva L."/>
            <person name="Von Meijenfeldt F.A.B."/>
            <person name="Westbye A.B."/>
            <person name="Yadav S."/>
            <person name="Hopmans E.C."/>
            <person name="Dutilh B.E."/>
            <person name="Sinninghe Damste J.S."/>
        </authorList>
    </citation>
    <scope>NUCLEOTIDE SEQUENCE [LARGE SCALE GENOMIC DNA]</scope>
    <source>
        <strain evidence="17">NIOZ-UU82</strain>
    </source>
</reference>
<accession>A0A8J6N3N4</accession>
<dbReference type="NCBIfam" id="TIGR00229">
    <property type="entry name" value="sensory_box"/>
    <property type="match status" value="2"/>
</dbReference>
<keyword evidence="10" id="KW-1133">Transmembrane helix</keyword>
<feature type="domain" description="PAS" evidence="15">
    <location>
        <begin position="41"/>
        <end position="78"/>
    </location>
</feature>
<gene>
    <name evidence="17" type="ORF">H8E80_00360</name>
</gene>
<dbReference type="EMBL" id="JACNLL010000008">
    <property type="protein sequence ID" value="MBC8198488.1"/>
    <property type="molecule type" value="Genomic_DNA"/>
</dbReference>
<dbReference type="SMART" id="SM00086">
    <property type="entry name" value="PAC"/>
    <property type="match status" value="2"/>
</dbReference>
<dbReference type="GO" id="GO:0030295">
    <property type="term" value="F:protein kinase activator activity"/>
    <property type="evidence" value="ECO:0007669"/>
    <property type="project" value="TreeGrafter"/>
</dbReference>
<evidence type="ECO:0000256" key="11">
    <source>
        <dbReference type="ARBA" id="ARBA00023012"/>
    </source>
</evidence>
<evidence type="ECO:0000256" key="6">
    <source>
        <dbReference type="ARBA" id="ARBA00022692"/>
    </source>
</evidence>
<dbReference type="GO" id="GO:0000155">
    <property type="term" value="F:phosphorelay sensor kinase activity"/>
    <property type="evidence" value="ECO:0007669"/>
    <property type="project" value="InterPro"/>
</dbReference>
<dbReference type="FunFam" id="1.10.287.130:FF:000001">
    <property type="entry name" value="Two-component sensor histidine kinase"/>
    <property type="match status" value="1"/>
</dbReference>
<evidence type="ECO:0000256" key="5">
    <source>
        <dbReference type="ARBA" id="ARBA00022679"/>
    </source>
</evidence>
<dbReference type="PROSITE" id="PS50113">
    <property type="entry name" value="PAC"/>
    <property type="match status" value="1"/>
</dbReference>
<evidence type="ECO:0000256" key="13">
    <source>
        <dbReference type="SAM" id="Coils"/>
    </source>
</evidence>
<dbReference type="InterPro" id="IPR000700">
    <property type="entry name" value="PAS-assoc_C"/>
</dbReference>
<dbReference type="GO" id="GO:0000156">
    <property type="term" value="F:phosphorelay response regulator activity"/>
    <property type="evidence" value="ECO:0007669"/>
    <property type="project" value="TreeGrafter"/>
</dbReference>
<dbReference type="PANTHER" id="PTHR42878">
    <property type="entry name" value="TWO-COMPONENT HISTIDINE KINASE"/>
    <property type="match status" value="1"/>
</dbReference>
<dbReference type="PANTHER" id="PTHR42878:SF7">
    <property type="entry name" value="SENSOR HISTIDINE KINASE GLRK"/>
    <property type="match status" value="1"/>
</dbReference>
<keyword evidence="4" id="KW-0597">Phosphoprotein</keyword>
<evidence type="ECO:0000259" key="15">
    <source>
        <dbReference type="PROSITE" id="PS50112"/>
    </source>
</evidence>
<dbReference type="FunFam" id="3.30.565.10:FF:000006">
    <property type="entry name" value="Sensor histidine kinase WalK"/>
    <property type="match status" value="1"/>
</dbReference>
<dbReference type="Gene3D" id="3.30.565.10">
    <property type="entry name" value="Histidine kinase-like ATPase, C-terminal domain"/>
    <property type="match status" value="1"/>
</dbReference>
<dbReference type="EC" id="2.7.13.3" evidence="3"/>
<dbReference type="GO" id="GO:0005524">
    <property type="term" value="F:ATP binding"/>
    <property type="evidence" value="ECO:0007669"/>
    <property type="project" value="UniProtKB-KW"/>
</dbReference>
<evidence type="ECO:0000256" key="4">
    <source>
        <dbReference type="ARBA" id="ARBA00022553"/>
    </source>
</evidence>
<keyword evidence="5" id="KW-0808">Transferase</keyword>
<evidence type="ECO:0000256" key="7">
    <source>
        <dbReference type="ARBA" id="ARBA00022741"/>
    </source>
</evidence>
<dbReference type="SUPFAM" id="SSF55785">
    <property type="entry name" value="PYP-like sensor domain (PAS domain)"/>
    <property type="match status" value="2"/>
</dbReference>
<dbReference type="InterPro" id="IPR036097">
    <property type="entry name" value="HisK_dim/P_sf"/>
</dbReference>
<dbReference type="GO" id="GO:0006355">
    <property type="term" value="P:regulation of DNA-templated transcription"/>
    <property type="evidence" value="ECO:0007669"/>
    <property type="project" value="InterPro"/>
</dbReference>
<proteinExistence type="predicted"/>
<comment type="subcellular location">
    <subcellularLocation>
        <location evidence="2">Membrane</location>
        <topology evidence="2">Multi-pass membrane protein</topology>
    </subcellularLocation>
</comment>
<dbReference type="InterPro" id="IPR001610">
    <property type="entry name" value="PAC"/>
</dbReference>
<dbReference type="InterPro" id="IPR036890">
    <property type="entry name" value="HATPase_C_sf"/>
</dbReference>
<keyword evidence="11" id="KW-0902">Two-component regulatory system</keyword>
<feature type="coiled-coil region" evidence="13">
    <location>
        <begin position="7"/>
        <end position="34"/>
    </location>
</feature>
<dbReference type="InterPro" id="IPR000014">
    <property type="entry name" value="PAS"/>
</dbReference>
<dbReference type="SUPFAM" id="SSF47384">
    <property type="entry name" value="Homodimeric domain of signal transducing histidine kinase"/>
    <property type="match status" value="1"/>
</dbReference>
<dbReference type="InterPro" id="IPR003661">
    <property type="entry name" value="HisK_dim/P_dom"/>
</dbReference>
<evidence type="ECO:0000256" key="12">
    <source>
        <dbReference type="ARBA" id="ARBA00023136"/>
    </source>
</evidence>
<dbReference type="GO" id="GO:0007234">
    <property type="term" value="P:osmosensory signaling via phosphorelay pathway"/>
    <property type="evidence" value="ECO:0007669"/>
    <property type="project" value="TreeGrafter"/>
</dbReference>
<dbReference type="Pfam" id="PF13426">
    <property type="entry name" value="PAS_9"/>
    <property type="match status" value="1"/>
</dbReference>
<dbReference type="GO" id="GO:0016020">
    <property type="term" value="C:membrane"/>
    <property type="evidence" value="ECO:0007669"/>
    <property type="project" value="UniProtKB-SubCell"/>
</dbReference>
<dbReference type="InterPro" id="IPR003594">
    <property type="entry name" value="HATPase_dom"/>
</dbReference>
<dbReference type="AlphaFoldDB" id="A0A8J6N3N4"/>